<dbReference type="STRING" id="502025.Hoch_5963"/>
<keyword evidence="5" id="KW-1185">Reference proteome</keyword>
<feature type="domain" description="AAA+ ATPase" evidence="3">
    <location>
        <begin position="215"/>
        <end position="396"/>
    </location>
</feature>
<dbReference type="InterPro" id="IPR027417">
    <property type="entry name" value="P-loop_NTPase"/>
</dbReference>
<proteinExistence type="inferred from homology"/>
<dbReference type="InterPro" id="IPR020568">
    <property type="entry name" value="Ribosomal_Su5_D2-typ_SF"/>
</dbReference>
<dbReference type="NCBIfam" id="TIGR00368">
    <property type="entry name" value="YifB family Mg chelatase-like AAA ATPase"/>
    <property type="match status" value="1"/>
</dbReference>
<name>D0LJT1_HALO1</name>
<dbReference type="SUPFAM" id="SSF52540">
    <property type="entry name" value="P-loop containing nucleoside triphosphate hydrolases"/>
    <property type="match status" value="1"/>
</dbReference>
<dbReference type="AlphaFoldDB" id="D0LJT1"/>
<evidence type="ECO:0000313" key="5">
    <source>
        <dbReference type="Proteomes" id="UP000001880"/>
    </source>
</evidence>
<protein>
    <submittedName>
        <fullName evidence="4">Mg chelatase, subunit ChlI</fullName>
    </submittedName>
</protein>
<dbReference type="InterPro" id="IPR003593">
    <property type="entry name" value="AAA+_ATPase"/>
</dbReference>
<dbReference type="PANTHER" id="PTHR32039:SF7">
    <property type="entry name" value="COMPETENCE PROTEIN COMM"/>
    <property type="match status" value="1"/>
</dbReference>
<dbReference type="Pfam" id="PF13335">
    <property type="entry name" value="Mg_chelatase_C"/>
    <property type="match status" value="1"/>
</dbReference>
<dbReference type="GO" id="GO:0005524">
    <property type="term" value="F:ATP binding"/>
    <property type="evidence" value="ECO:0007669"/>
    <property type="project" value="InterPro"/>
</dbReference>
<dbReference type="SMART" id="SM00382">
    <property type="entry name" value="AAA"/>
    <property type="match status" value="1"/>
</dbReference>
<dbReference type="InterPro" id="IPR045006">
    <property type="entry name" value="CHLI-like"/>
</dbReference>
<gene>
    <name evidence="4" type="ordered locus">Hoch_5963</name>
</gene>
<comment type="similarity">
    <text evidence="1">Belongs to the Mg-chelatase subunits D/I family. ComM subfamily.</text>
</comment>
<dbReference type="InterPro" id="IPR025158">
    <property type="entry name" value="Mg_chelat-rel_C"/>
</dbReference>
<organism evidence="4 5">
    <name type="scientific">Haliangium ochraceum (strain DSM 14365 / JCM 11303 / SMP-2)</name>
    <dbReference type="NCBI Taxonomy" id="502025"/>
    <lineage>
        <taxon>Bacteria</taxon>
        <taxon>Pseudomonadati</taxon>
        <taxon>Myxococcota</taxon>
        <taxon>Polyangia</taxon>
        <taxon>Haliangiales</taxon>
        <taxon>Kofleriaceae</taxon>
        <taxon>Haliangium</taxon>
    </lineage>
</organism>
<dbReference type="EMBL" id="CP001804">
    <property type="protein sequence ID" value="ACY18438.1"/>
    <property type="molecule type" value="Genomic_DNA"/>
</dbReference>
<reference evidence="4 5" key="1">
    <citation type="journal article" date="2010" name="Stand. Genomic Sci.">
        <title>Complete genome sequence of Haliangium ochraceum type strain (SMP-2).</title>
        <authorList>
            <consortium name="US DOE Joint Genome Institute (JGI-PGF)"/>
            <person name="Ivanova N."/>
            <person name="Daum C."/>
            <person name="Lang E."/>
            <person name="Abt B."/>
            <person name="Kopitz M."/>
            <person name="Saunders E."/>
            <person name="Lapidus A."/>
            <person name="Lucas S."/>
            <person name="Glavina Del Rio T."/>
            <person name="Nolan M."/>
            <person name="Tice H."/>
            <person name="Copeland A."/>
            <person name="Cheng J.F."/>
            <person name="Chen F."/>
            <person name="Bruce D."/>
            <person name="Goodwin L."/>
            <person name="Pitluck S."/>
            <person name="Mavromatis K."/>
            <person name="Pati A."/>
            <person name="Mikhailova N."/>
            <person name="Chen A."/>
            <person name="Palaniappan K."/>
            <person name="Land M."/>
            <person name="Hauser L."/>
            <person name="Chang Y.J."/>
            <person name="Jeffries C.D."/>
            <person name="Detter J.C."/>
            <person name="Brettin T."/>
            <person name="Rohde M."/>
            <person name="Goker M."/>
            <person name="Bristow J."/>
            <person name="Markowitz V."/>
            <person name="Eisen J.A."/>
            <person name="Hugenholtz P."/>
            <person name="Kyrpides N.C."/>
            <person name="Klenk H.P."/>
        </authorList>
    </citation>
    <scope>NUCLEOTIDE SEQUENCE [LARGE SCALE GENOMIC DNA]</scope>
    <source>
        <strain evidence="5">DSM 14365 / CIP 107738 / JCM 11303 / AJ 13395 / SMP-2</strain>
    </source>
</reference>
<dbReference type="CDD" id="cd00009">
    <property type="entry name" value="AAA"/>
    <property type="match status" value="1"/>
</dbReference>
<dbReference type="KEGG" id="hoh:Hoch_5963"/>
<dbReference type="Gene3D" id="3.30.230.10">
    <property type="match status" value="1"/>
</dbReference>
<dbReference type="eggNOG" id="COG0606">
    <property type="taxonomic scope" value="Bacteria"/>
</dbReference>
<dbReference type="InterPro" id="IPR000523">
    <property type="entry name" value="Mg_chelatse_chII-like_cat_dom"/>
</dbReference>
<evidence type="ECO:0000259" key="3">
    <source>
        <dbReference type="SMART" id="SM00382"/>
    </source>
</evidence>
<evidence type="ECO:0000256" key="2">
    <source>
        <dbReference type="SAM" id="MobiDB-lite"/>
    </source>
</evidence>
<dbReference type="HOGENOM" id="CLU_026145_1_0_7"/>
<dbReference type="Pfam" id="PF01078">
    <property type="entry name" value="Mg_chelatase"/>
    <property type="match status" value="1"/>
</dbReference>
<dbReference type="Pfam" id="PF13541">
    <property type="entry name" value="ChlI"/>
    <property type="match status" value="1"/>
</dbReference>
<dbReference type="PANTHER" id="PTHR32039">
    <property type="entry name" value="MAGNESIUM-CHELATASE SUBUNIT CHLI"/>
    <property type="match status" value="1"/>
</dbReference>
<dbReference type="InterPro" id="IPR014721">
    <property type="entry name" value="Ribsml_uS5_D2-typ_fold_subgr"/>
</dbReference>
<feature type="region of interest" description="Disordered" evidence="2">
    <location>
        <begin position="178"/>
        <end position="198"/>
    </location>
</feature>
<sequence>MSGSMLASVPSCALLGIDAYRVAVEVAVASGLPGYHVVGLPETSVKEGAVRIRAALEHVGQGMPSKKITVNLAPADRKKSGAAFDLPIAAGILVADGKLEAEALRGLLLLGELGLDGSLRAVRGALSAALLARAHGMRGVLLPAASAPEAAVVEDIAVYGVNHIGELLAALRGDTELPRVRAGAPSPPSRPPEGDMSEVRGQAMARAALEVAVAGGHNLLLCGPPGMGKTMLARRIPSILPPMNSDECLETTQIHSAAGLTRGQLVGVRPYRAPHHSISTAALLGGGTVPRPGEISLAHNGVLFLDELPEFGRRAVEALRQPLEDRAVTVGRVQGTVTMPASFLLVASANPCPCGWLGSRERVCTCGQAKLVRYRNKLSGPILDRIDLQIFVQKVQLVDLRSAEPAESSAAIRERVIAARDRQRVRLRGTGCRTNAEMTPSVLRATCRLSAEAEGALARLDQVRGGLTGRSIDRLIRVARTVADLLEREHIDAECVCEAASYRALEQDGSGAGGSAAAGELAACP</sequence>
<accession>D0LJT1</accession>
<dbReference type="InterPro" id="IPR004482">
    <property type="entry name" value="Mg_chelat-rel"/>
</dbReference>
<dbReference type="Proteomes" id="UP000001880">
    <property type="component" value="Chromosome"/>
</dbReference>
<dbReference type="SUPFAM" id="SSF54211">
    <property type="entry name" value="Ribosomal protein S5 domain 2-like"/>
    <property type="match status" value="1"/>
</dbReference>
<evidence type="ECO:0000256" key="1">
    <source>
        <dbReference type="ARBA" id="ARBA00006354"/>
    </source>
</evidence>
<dbReference type="Gene3D" id="3.40.50.300">
    <property type="entry name" value="P-loop containing nucleotide triphosphate hydrolases"/>
    <property type="match status" value="1"/>
</dbReference>
<evidence type="ECO:0000313" key="4">
    <source>
        <dbReference type="EMBL" id="ACY18438.1"/>
    </source>
</evidence>